<organism evidence="2 4">
    <name type="scientific">Durusdinium trenchii</name>
    <dbReference type="NCBI Taxonomy" id="1381693"/>
    <lineage>
        <taxon>Eukaryota</taxon>
        <taxon>Sar</taxon>
        <taxon>Alveolata</taxon>
        <taxon>Dinophyceae</taxon>
        <taxon>Suessiales</taxon>
        <taxon>Symbiodiniaceae</taxon>
        <taxon>Durusdinium</taxon>
    </lineage>
</organism>
<reference evidence="2 4" key="1">
    <citation type="submission" date="2024-02" db="EMBL/GenBank/DDBJ databases">
        <authorList>
            <person name="Chen Y."/>
            <person name="Shah S."/>
            <person name="Dougan E. K."/>
            <person name="Thang M."/>
            <person name="Chan C."/>
        </authorList>
    </citation>
    <scope>NUCLEOTIDE SEQUENCE [LARGE SCALE GENOMIC DNA]</scope>
</reference>
<gene>
    <name evidence="3" type="ORF">CCMP2556_LOCUS10158</name>
    <name evidence="2" type="ORF">CCMP2556_LOCUS6658</name>
</gene>
<protein>
    <recommendedName>
        <fullName evidence="1">BTB domain-containing protein</fullName>
    </recommendedName>
</protein>
<accession>A0ABP0IKN8</accession>
<evidence type="ECO:0000313" key="3">
    <source>
        <dbReference type="EMBL" id="CAK9010646.1"/>
    </source>
</evidence>
<dbReference type="SUPFAM" id="SSF54695">
    <property type="entry name" value="POZ domain"/>
    <property type="match status" value="1"/>
</dbReference>
<evidence type="ECO:0000313" key="4">
    <source>
        <dbReference type="Proteomes" id="UP001642484"/>
    </source>
</evidence>
<dbReference type="InterPro" id="IPR011333">
    <property type="entry name" value="SKP1/BTB/POZ_sf"/>
</dbReference>
<dbReference type="PANTHER" id="PTHR46672:SF8">
    <property type="entry name" value="BTB DOMAIN-CONTAINING PROTEIN"/>
    <property type="match status" value="1"/>
</dbReference>
<dbReference type="PROSITE" id="PS50097">
    <property type="entry name" value="BTB"/>
    <property type="match status" value="1"/>
</dbReference>
<dbReference type="EMBL" id="CAXAMN010002892">
    <property type="protein sequence ID" value="CAK9001913.1"/>
    <property type="molecule type" value="Genomic_DNA"/>
</dbReference>
<comment type="caution">
    <text evidence="2">The sequence shown here is derived from an EMBL/GenBank/DDBJ whole genome shotgun (WGS) entry which is preliminary data.</text>
</comment>
<dbReference type="Pfam" id="PF00651">
    <property type="entry name" value="BTB"/>
    <property type="match status" value="1"/>
</dbReference>
<evidence type="ECO:0000313" key="2">
    <source>
        <dbReference type="EMBL" id="CAK9001913.1"/>
    </source>
</evidence>
<dbReference type="SMART" id="SM00225">
    <property type="entry name" value="BTB"/>
    <property type="match status" value="1"/>
</dbReference>
<dbReference type="Proteomes" id="UP001642484">
    <property type="component" value="Unassembled WGS sequence"/>
</dbReference>
<keyword evidence="4" id="KW-1185">Reference proteome</keyword>
<sequence>MKAADENQIVWDLLEWGNLEALKKFTPENFDWRALHPTEKNTLLMEGVACGLAGPNEAYLDIIEWLVRSGADAAQRTPPSSQGNYSIWLIEDPDKTKLTVAYKGHSAISYLLAWKRELQDKAEWSENLAYLDKALARITTATQHIRPVREKVAIDQSVVELWERVLDATASHNLTFETADGPVTAHAHVLMEASPVLKAMLDSSMKEGETRRIQVKDSPSRGVSLFLETLYTCSTRSEPNHETVLIALDLAHRWQVYGVVNIFAELLQEMITDANFAAIAEAAVLKDLEGVKKVCRIHGMESRAVQERLKKGLLPKMLQDLLGHKASPAASCPKKRRRF</sequence>
<dbReference type="InterPro" id="IPR000210">
    <property type="entry name" value="BTB/POZ_dom"/>
</dbReference>
<dbReference type="InterPro" id="IPR044714">
    <property type="entry name" value="AtSIBP1-like"/>
</dbReference>
<evidence type="ECO:0000259" key="1">
    <source>
        <dbReference type="PROSITE" id="PS50097"/>
    </source>
</evidence>
<dbReference type="CDD" id="cd18186">
    <property type="entry name" value="BTB_POZ_ZBTB_KLHL-like"/>
    <property type="match status" value="1"/>
</dbReference>
<name>A0ABP0IKN8_9DINO</name>
<feature type="domain" description="BTB" evidence="1">
    <location>
        <begin position="172"/>
        <end position="239"/>
    </location>
</feature>
<dbReference type="Gene3D" id="3.30.710.10">
    <property type="entry name" value="Potassium Channel Kv1.1, Chain A"/>
    <property type="match status" value="1"/>
</dbReference>
<dbReference type="PANTHER" id="PTHR46672">
    <property type="entry name" value="OS08G0495500 PROTEIN-RELATED"/>
    <property type="match status" value="1"/>
</dbReference>
<proteinExistence type="predicted"/>
<dbReference type="EMBL" id="CAXAMN010004681">
    <property type="protein sequence ID" value="CAK9010646.1"/>
    <property type="molecule type" value="Genomic_DNA"/>
</dbReference>